<keyword evidence="2" id="KW-1133">Transmembrane helix</keyword>
<sequence length="328" mass="35838">MCFYPSVAFIICLPPFSPYTMHVFVLVFFLFLSHLFFFLCFTLYFSLLALGEASPLMRRTTAFLTSQLLSLATTKIASTASEGTSFGGPNISRGGGLFFADRAVKMTRLTTPGFSLICKPSILSCESPDATAAVRLITEEPGKGPSARIQLVGMCTVSFFRSHRIVFHCTGEQGRVQRHEIGLKNGDVLAVLRGCDLMRDWKSVERTLRSVAGEDPEYMAEEILLKLASDARATTNGNALNNAGSSVIDDDDNINTNASVDGKEVSTSDSSMPNGICIMTVVRNRPSEELPQPPSYLNWSMACGGEKQNGSQKKGRVGEMKPEFVQLR</sequence>
<organism evidence="3 4">
    <name type="scientific">Trypanosoma cruzi</name>
    <dbReference type="NCBI Taxonomy" id="5693"/>
    <lineage>
        <taxon>Eukaryota</taxon>
        <taxon>Discoba</taxon>
        <taxon>Euglenozoa</taxon>
        <taxon>Kinetoplastea</taxon>
        <taxon>Metakinetoplastina</taxon>
        <taxon>Trypanosomatida</taxon>
        <taxon>Trypanosomatidae</taxon>
        <taxon>Trypanosoma</taxon>
        <taxon>Schizotrypanum</taxon>
    </lineage>
</organism>
<feature type="transmembrane region" description="Helical" evidence="2">
    <location>
        <begin position="23"/>
        <end position="50"/>
    </location>
</feature>
<dbReference type="EMBL" id="JABDHM010000048">
    <property type="protein sequence ID" value="KAF5220604.1"/>
    <property type="molecule type" value="Genomic_DNA"/>
</dbReference>
<evidence type="ECO:0000256" key="2">
    <source>
        <dbReference type="SAM" id="Phobius"/>
    </source>
</evidence>
<name>A0A7J6Y1H3_TRYCR</name>
<comment type="caution">
    <text evidence="3">The sequence shown here is derived from an EMBL/GenBank/DDBJ whole genome shotgun (WGS) entry which is preliminary data.</text>
</comment>
<gene>
    <name evidence="3" type="ORF">ECC02_006323</name>
</gene>
<proteinExistence type="predicted"/>
<reference evidence="3 4" key="1">
    <citation type="journal article" date="2019" name="Genome Biol. Evol.">
        <title>Nanopore Sequencing Significantly Improves Genome Assembly of the Protozoan Parasite Trypanosoma cruzi.</title>
        <authorList>
            <person name="Diaz-Viraque F."/>
            <person name="Pita S."/>
            <person name="Greif G."/>
            <person name="de Souza R.C.M."/>
            <person name="Iraola G."/>
            <person name="Robello C."/>
        </authorList>
    </citation>
    <scope>NUCLEOTIDE SEQUENCE [LARGE SCALE GENOMIC DNA]</scope>
    <source>
        <strain evidence="3 4">Berenice</strain>
    </source>
</reference>
<keyword evidence="2" id="KW-0472">Membrane</keyword>
<evidence type="ECO:0000313" key="3">
    <source>
        <dbReference type="EMBL" id="KAF5220604.1"/>
    </source>
</evidence>
<evidence type="ECO:0000256" key="1">
    <source>
        <dbReference type="SAM" id="MobiDB-lite"/>
    </source>
</evidence>
<accession>A0A7J6Y1H3</accession>
<dbReference type="Proteomes" id="UP000583944">
    <property type="component" value="Unassembled WGS sequence"/>
</dbReference>
<evidence type="ECO:0000313" key="4">
    <source>
        <dbReference type="Proteomes" id="UP000583944"/>
    </source>
</evidence>
<protein>
    <submittedName>
        <fullName evidence="3">Uncharacterized protein</fullName>
    </submittedName>
</protein>
<dbReference type="VEuPathDB" id="TriTrypDB:ECC02_006323"/>
<dbReference type="VEuPathDB" id="TriTrypDB:BCY84_05984"/>
<keyword evidence="2" id="KW-0812">Transmembrane</keyword>
<dbReference type="AlphaFoldDB" id="A0A7J6Y1H3"/>
<feature type="region of interest" description="Disordered" evidence="1">
    <location>
        <begin position="305"/>
        <end position="328"/>
    </location>
</feature>